<organism evidence="23 24">
    <name type="scientific">Magallana gigas</name>
    <name type="common">Pacific oyster</name>
    <name type="synonym">Crassostrea gigas</name>
    <dbReference type="NCBI Taxonomy" id="29159"/>
    <lineage>
        <taxon>Eukaryota</taxon>
        <taxon>Metazoa</taxon>
        <taxon>Spiralia</taxon>
        <taxon>Lophotrochozoa</taxon>
        <taxon>Mollusca</taxon>
        <taxon>Bivalvia</taxon>
        <taxon>Autobranchia</taxon>
        <taxon>Pteriomorphia</taxon>
        <taxon>Ostreida</taxon>
        <taxon>Ostreoidea</taxon>
        <taxon>Ostreidae</taxon>
        <taxon>Magallana</taxon>
    </lineage>
</organism>
<dbReference type="PRINTS" id="PR00756">
    <property type="entry name" value="ALADIPTASE"/>
</dbReference>
<keyword evidence="12" id="KW-0482">Metalloprotease</keyword>
<dbReference type="GO" id="GO:0005615">
    <property type="term" value="C:extracellular space"/>
    <property type="evidence" value="ECO:0007669"/>
    <property type="project" value="TreeGrafter"/>
</dbReference>
<sequence length="1029" mass="116988">MSYKLQSFDGINEPSSLATSQDGLYSASSSRKSGCYVSAKTGFILTFLAMATAAMVGVIVTFAVPKTNDASDCNCGATQAPVVGGQDCTTQGTPSTQAPPVATTCPACPECTTPLMTTHGMTASTSASSEVTSSSPMEMTPSYRLPTSLLPVHYTVILRPDLYSKVAADFSTPGYVKISINCTEETNNITLHINKITYDNSTIKVFHADGNPVNINMVTENKQLQFLIVDVTPNLMAGNMYTFEMNFTAELVDDLAGLYYSTFDRNGTTMYLAVTQFQATDARKSFPCFDEPAFKAKFNITLERRNNTPDFEDYITLSNMPLDHSYIAEDGFIADVFQETVVMPTYLLAFAVCDFKYLSSVTQNWTMNTYASKEEYNKTAFALEVGVDILRGFENYFEIPFVLPKLDQIAIPDFGAGAMENWGLITYRTQYMLYDPNVTTAGTHRFVAVIVAHELAHMWFGNLISPQWWDDLWLNEGFASFFEYIGVDFTRPEWNIHDAFAIENMHPAFGVDSYPTSRPIFATNVNSPNDIDRLFDTITYQKGASVIRMMWNFLGPETLRRGLSKYIKRKEYGNVRHQELWAALSEQAKEEGKHINVQEIMDTWILQQNYPVVMVTFDSTHIRTMQTRYVLGNTSEGTDSEFDFKWSIPLTFTSSQNRTYENNDIHWMYRNQTEATFEWPNTINNANDDWVLANVQQFGYYRVNYEESNWKALIKQLTTNYTLIHPSNRAQIITDLMALVSLDSVNISLALTSLDYLNQETEFVPWYAALNEIGYIRNMLLTKAIFGKFETYMQSKLEIIYGKIGFYGAQDESMNNRLLRSYIVGGACYYHIKNCTDQAVLLFDRWMENETNLIPPDVKSRVMCTGIRESRSDTWDKLFNRMASQTPSDQTIILSALGCSREHWVLERYMTYAFDDTKIRRQDARSAILAVVYNPLGRDIAWNYLQRNWNHITTVYGMSAGNINRILRGLASRLTTQFQRDELARLRDTLGSDSDYIPFFDNALQDVDLNVAYVTKHYTELETWLGASS</sequence>
<evidence type="ECO:0000259" key="21">
    <source>
        <dbReference type="Pfam" id="PF11838"/>
    </source>
</evidence>
<dbReference type="SUPFAM" id="SSF55486">
    <property type="entry name" value="Metalloproteases ('zincins'), catalytic domain"/>
    <property type="match status" value="1"/>
</dbReference>
<dbReference type="InterPro" id="IPR050344">
    <property type="entry name" value="Peptidase_M1_aminopeptidases"/>
</dbReference>
<dbReference type="Gene3D" id="1.10.390.10">
    <property type="entry name" value="Neutral Protease Domain 2"/>
    <property type="match status" value="1"/>
</dbReference>
<accession>A0A8W8J4P5</accession>
<proteinExistence type="inferred from homology"/>
<comment type="cofactor">
    <cofactor evidence="17">
        <name>Zn(2+)</name>
        <dbReference type="ChEBI" id="CHEBI:29105"/>
    </cofactor>
    <text evidence="17">Binds 1 zinc ion per subunit.</text>
</comment>
<dbReference type="InterPro" id="IPR027268">
    <property type="entry name" value="Peptidase_M4/M1_CTD_sf"/>
</dbReference>
<evidence type="ECO:0000256" key="2">
    <source>
        <dbReference type="ARBA" id="ARBA00004606"/>
    </source>
</evidence>
<feature type="domain" description="Aminopeptidase N-like N-terminal" evidence="22">
    <location>
        <begin position="151"/>
        <end position="347"/>
    </location>
</feature>
<dbReference type="Gene3D" id="2.60.40.1730">
    <property type="entry name" value="tricorn interacting facor f3 domain"/>
    <property type="match status" value="1"/>
</dbReference>
<dbReference type="InterPro" id="IPR001930">
    <property type="entry name" value="Peptidase_M1"/>
</dbReference>
<dbReference type="Proteomes" id="UP000005408">
    <property type="component" value="Unassembled WGS sequence"/>
</dbReference>
<keyword evidence="5" id="KW-0645">Protease</keyword>
<feature type="binding site" evidence="17">
    <location>
        <position position="457"/>
    </location>
    <ligand>
        <name>Zn(2+)</name>
        <dbReference type="ChEBI" id="CHEBI:29105"/>
        <note>catalytic</note>
    </ligand>
</feature>
<evidence type="ECO:0000256" key="4">
    <source>
        <dbReference type="ARBA" id="ARBA00022475"/>
    </source>
</evidence>
<comment type="subcellular location">
    <subcellularLocation>
        <location evidence="1">Cell membrane</location>
    </subcellularLocation>
    <subcellularLocation>
        <location evidence="2">Membrane</location>
        <topology evidence="2">Single-pass type II membrane protein</topology>
    </subcellularLocation>
</comment>
<keyword evidence="14" id="KW-1015">Disulfide bond</keyword>
<dbReference type="EnsemblMetazoa" id="G17235.1">
    <property type="protein sequence ID" value="G17235.1:cds"/>
    <property type="gene ID" value="G17235"/>
</dbReference>
<evidence type="ECO:0000256" key="6">
    <source>
        <dbReference type="ARBA" id="ARBA00022692"/>
    </source>
</evidence>
<evidence type="ECO:0000256" key="19">
    <source>
        <dbReference type="SAM" id="Phobius"/>
    </source>
</evidence>
<keyword evidence="24" id="KW-1185">Reference proteome</keyword>
<feature type="active site" description="Proton acceptor" evidence="16">
    <location>
        <position position="454"/>
    </location>
</feature>
<dbReference type="InterPro" id="IPR034016">
    <property type="entry name" value="M1_APN-typ"/>
</dbReference>
<keyword evidence="8" id="KW-0378">Hydrolase</keyword>
<dbReference type="InterPro" id="IPR024571">
    <property type="entry name" value="ERAP1-like_C_dom"/>
</dbReference>
<dbReference type="Pfam" id="PF01433">
    <property type="entry name" value="Peptidase_M1"/>
    <property type="match status" value="1"/>
</dbReference>
<dbReference type="SUPFAM" id="SSF63737">
    <property type="entry name" value="Leukotriene A4 hydrolase N-terminal domain"/>
    <property type="match status" value="1"/>
</dbReference>
<reference evidence="23" key="1">
    <citation type="submission" date="2022-08" db="UniProtKB">
        <authorList>
            <consortium name="EnsemblMetazoa"/>
        </authorList>
    </citation>
    <scope>IDENTIFICATION</scope>
    <source>
        <strain evidence="23">05x7-T-G4-1.051#20</strain>
    </source>
</reference>
<evidence type="ECO:0000259" key="20">
    <source>
        <dbReference type="Pfam" id="PF01433"/>
    </source>
</evidence>
<dbReference type="CDD" id="cd09601">
    <property type="entry name" value="M1_APN-Q_like"/>
    <property type="match status" value="1"/>
</dbReference>
<dbReference type="Gene3D" id="1.25.50.20">
    <property type="match status" value="1"/>
</dbReference>
<evidence type="ECO:0000256" key="7">
    <source>
        <dbReference type="ARBA" id="ARBA00022723"/>
    </source>
</evidence>
<evidence type="ECO:0000256" key="3">
    <source>
        <dbReference type="ARBA" id="ARBA00010136"/>
    </source>
</evidence>
<keyword evidence="7 17" id="KW-0479">Metal-binding</keyword>
<evidence type="ECO:0000256" key="9">
    <source>
        <dbReference type="ARBA" id="ARBA00022833"/>
    </source>
</evidence>
<dbReference type="InterPro" id="IPR014782">
    <property type="entry name" value="Peptidase_M1_dom"/>
</dbReference>
<keyword evidence="4" id="KW-1003">Cell membrane</keyword>
<dbReference type="FunFam" id="2.60.40.1730:FF:000012">
    <property type="entry name" value="Aminopeptidase N"/>
    <property type="match status" value="1"/>
</dbReference>
<dbReference type="GO" id="GO:0070006">
    <property type="term" value="F:metalloaminopeptidase activity"/>
    <property type="evidence" value="ECO:0007669"/>
    <property type="project" value="TreeGrafter"/>
</dbReference>
<dbReference type="OMA" id="EHWVLER"/>
<evidence type="ECO:0000256" key="13">
    <source>
        <dbReference type="ARBA" id="ARBA00023136"/>
    </source>
</evidence>
<evidence type="ECO:0000256" key="12">
    <source>
        <dbReference type="ARBA" id="ARBA00023049"/>
    </source>
</evidence>
<dbReference type="PANTHER" id="PTHR11533">
    <property type="entry name" value="PROTEASE M1 ZINC METALLOPROTEASE"/>
    <property type="match status" value="1"/>
</dbReference>
<dbReference type="GO" id="GO:0042277">
    <property type="term" value="F:peptide binding"/>
    <property type="evidence" value="ECO:0007669"/>
    <property type="project" value="TreeGrafter"/>
</dbReference>
<protein>
    <recommendedName>
        <fullName evidence="25">Aminopeptidase</fullName>
    </recommendedName>
</protein>
<evidence type="ECO:0000256" key="16">
    <source>
        <dbReference type="PIRSR" id="PIRSR634016-1"/>
    </source>
</evidence>
<evidence type="ECO:0000256" key="8">
    <source>
        <dbReference type="ARBA" id="ARBA00022801"/>
    </source>
</evidence>
<dbReference type="Gene3D" id="2.60.40.1910">
    <property type="match status" value="1"/>
</dbReference>
<dbReference type="Pfam" id="PF11838">
    <property type="entry name" value="ERAP1_C"/>
    <property type="match status" value="1"/>
</dbReference>
<dbReference type="GO" id="GO:0005737">
    <property type="term" value="C:cytoplasm"/>
    <property type="evidence" value="ECO:0007669"/>
    <property type="project" value="TreeGrafter"/>
</dbReference>
<feature type="domain" description="ERAP1-like C-terminal" evidence="21">
    <location>
        <begin position="690"/>
        <end position="986"/>
    </location>
</feature>
<evidence type="ECO:0000256" key="5">
    <source>
        <dbReference type="ARBA" id="ARBA00022670"/>
    </source>
</evidence>
<feature type="domain" description="Peptidase M1 membrane alanine aminopeptidase" evidence="20">
    <location>
        <begin position="381"/>
        <end position="604"/>
    </location>
</feature>
<dbReference type="GO" id="GO:0008270">
    <property type="term" value="F:zinc ion binding"/>
    <property type="evidence" value="ECO:0007669"/>
    <property type="project" value="InterPro"/>
</dbReference>
<dbReference type="PANTHER" id="PTHR11533:SF301">
    <property type="entry name" value="AMINOPEPTIDASE"/>
    <property type="match status" value="1"/>
</dbReference>
<dbReference type="FunFam" id="2.60.40.1910:FF:000006">
    <property type="entry name" value="Aminopeptidase"/>
    <property type="match status" value="1"/>
</dbReference>
<keyword evidence="9 17" id="KW-0862">Zinc</keyword>
<evidence type="ECO:0000256" key="17">
    <source>
        <dbReference type="PIRSR" id="PIRSR634016-3"/>
    </source>
</evidence>
<dbReference type="InterPro" id="IPR045357">
    <property type="entry name" value="Aminopeptidase_N-like_N"/>
</dbReference>
<evidence type="ECO:0000256" key="10">
    <source>
        <dbReference type="ARBA" id="ARBA00022968"/>
    </source>
</evidence>
<keyword evidence="15" id="KW-0325">Glycoprotein</keyword>
<dbReference type="InterPro" id="IPR042097">
    <property type="entry name" value="Aminopeptidase_N-like_N_sf"/>
</dbReference>
<dbReference type="FunFam" id="1.25.50.20:FF:000001">
    <property type="entry name" value="Aminopeptidase"/>
    <property type="match status" value="1"/>
</dbReference>
<evidence type="ECO:0000256" key="14">
    <source>
        <dbReference type="ARBA" id="ARBA00023157"/>
    </source>
</evidence>
<keyword evidence="11 19" id="KW-1133">Transmembrane helix</keyword>
<feature type="transmembrane region" description="Helical" evidence="19">
    <location>
        <begin position="41"/>
        <end position="64"/>
    </location>
</feature>
<evidence type="ECO:0000313" key="24">
    <source>
        <dbReference type="Proteomes" id="UP000005408"/>
    </source>
</evidence>
<feature type="site" description="Transition state stabilizer" evidence="18">
    <location>
        <position position="540"/>
    </location>
</feature>
<dbReference type="Pfam" id="PF17900">
    <property type="entry name" value="Peptidase_M1_N"/>
    <property type="match status" value="1"/>
</dbReference>
<feature type="binding site" evidence="17">
    <location>
        <position position="453"/>
    </location>
    <ligand>
        <name>Zn(2+)</name>
        <dbReference type="ChEBI" id="CHEBI:29105"/>
        <note>catalytic</note>
    </ligand>
</feature>
<keyword evidence="10" id="KW-0735">Signal-anchor</keyword>
<dbReference type="GO" id="GO:0043171">
    <property type="term" value="P:peptide catabolic process"/>
    <property type="evidence" value="ECO:0007669"/>
    <property type="project" value="TreeGrafter"/>
</dbReference>
<keyword evidence="13 19" id="KW-0472">Membrane</keyword>
<evidence type="ECO:0000313" key="23">
    <source>
        <dbReference type="EnsemblMetazoa" id="G17235.1:cds"/>
    </source>
</evidence>
<feature type="binding site" evidence="17">
    <location>
        <position position="476"/>
    </location>
    <ligand>
        <name>Zn(2+)</name>
        <dbReference type="ChEBI" id="CHEBI:29105"/>
        <note>catalytic</note>
    </ligand>
</feature>
<evidence type="ECO:0000256" key="1">
    <source>
        <dbReference type="ARBA" id="ARBA00004236"/>
    </source>
</evidence>
<dbReference type="GO" id="GO:0006508">
    <property type="term" value="P:proteolysis"/>
    <property type="evidence" value="ECO:0007669"/>
    <property type="project" value="UniProtKB-KW"/>
</dbReference>
<dbReference type="AlphaFoldDB" id="A0A8W8J4P5"/>
<dbReference type="FunFam" id="1.10.390.10:FF:000016">
    <property type="entry name" value="Glutamyl aminopeptidase"/>
    <property type="match status" value="1"/>
</dbReference>
<evidence type="ECO:0000256" key="18">
    <source>
        <dbReference type="PIRSR" id="PIRSR634016-4"/>
    </source>
</evidence>
<evidence type="ECO:0000259" key="22">
    <source>
        <dbReference type="Pfam" id="PF17900"/>
    </source>
</evidence>
<evidence type="ECO:0000256" key="11">
    <source>
        <dbReference type="ARBA" id="ARBA00022989"/>
    </source>
</evidence>
<keyword evidence="6 19" id="KW-0812">Transmembrane</keyword>
<evidence type="ECO:0008006" key="25">
    <source>
        <dbReference type="Google" id="ProtNLM"/>
    </source>
</evidence>
<dbReference type="GO" id="GO:0005886">
    <property type="term" value="C:plasma membrane"/>
    <property type="evidence" value="ECO:0007669"/>
    <property type="project" value="UniProtKB-SubCell"/>
</dbReference>
<name>A0A8W8J4P5_MAGGI</name>
<comment type="similarity">
    <text evidence="3">Belongs to the peptidase M1 family.</text>
</comment>
<evidence type="ECO:0000256" key="15">
    <source>
        <dbReference type="ARBA" id="ARBA00023180"/>
    </source>
</evidence>
<dbReference type="OrthoDB" id="510539at2759"/>